<dbReference type="RefSeq" id="WP_192909672.1">
    <property type="nucleotide sequence ID" value="NZ_BJFL01000027.1"/>
</dbReference>
<dbReference type="EMBL" id="BJFL01000027">
    <property type="protein sequence ID" value="GDY32691.1"/>
    <property type="molecule type" value="Genomic_DNA"/>
</dbReference>
<dbReference type="SUPFAM" id="SSF53335">
    <property type="entry name" value="S-adenosyl-L-methionine-dependent methyltransferases"/>
    <property type="match status" value="1"/>
</dbReference>
<evidence type="ECO:0000256" key="2">
    <source>
        <dbReference type="ARBA" id="ARBA00022679"/>
    </source>
</evidence>
<keyword evidence="6" id="KW-1185">Reference proteome</keyword>
<gene>
    <name evidence="5" type="ORF">GTS_43240</name>
</gene>
<dbReference type="InterPro" id="IPR020598">
    <property type="entry name" value="rRNA_Ade_methylase_Trfase_N"/>
</dbReference>
<dbReference type="InterPro" id="IPR029063">
    <property type="entry name" value="SAM-dependent_MTases_sf"/>
</dbReference>
<dbReference type="InterPro" id="IPR041698">
    <property type="entry name" value="Methyltransf_25"/>
</dbReference>
<dbReference type="AlphaFoldDB" id="A0A4D4J7S2"/>
<protein>
    <recommendedName>
        <fullName evidence="4">Ribosomal RNA adenine methylase transferase N-terminal domain-containing protein</fullName>
    </recommendedName>
</protein>
<evidence type="ECO:0000256" key="3">
    <source>
        <dbReference type="ARBA" id="ARBA00022691"/>
    </source>
</evidence>
<keyword evidence="1" id="KW-0489">Methyltransferase</keyword>
<keyword evidence="3" id="KW-0949">S-adenosyl-L-methionine</keyword>
<dbReference type="SMART" id="SM00650">
    <property type="entry name" value="rADc"/>
    <property type="match status" value="1"/>
</dbReference>
<evidence type="ECO:0000313" key="5">
    <source>
        <dbReference type="EMBL" id="GDY32691.1"/>
    </source>
</evidence>
<dbReference type="Proteomes" id="UP000298860">
    <property type="component" value="Unassembled WGS sequence"/>
</dbReference>
<keyword evidence="2" id="KW-0808">Transferase</keyword>
<accession>A0A4D4J7S2</accession>
<dbReference type="GO" id="GO:0000179">
    <property type="term" value="F:rRNA (adenine-N6,N6-)-dimethyltransferase activity"/>
    <property type="evidence" value="ECO:0007669"/>
    <property type="project" value="InterPro"/>
</dbReference>
<organism evidence="5 6">
    <name type="scientific">Gandjariella thermophila</name>
    <dbReference type="NCBI Taxonomy" id="1931992"/>
    <lineage>
        <taxon>Bacteria</taxon>
        <taxon>Bacillati</taxon>
        <taxon>Actinomycetota</taxon>
        <taxon>Actinomycetes</taxon>
        <taxon>Pseudonocardiales</taxon>
        <taxon>Pseudonocardiaceae</taxon>
        <taxon>Gandjariella</taxon>
    </lineage>
</organism>
<sequence length="191" mass="21109">MFLREFLRNPMRTGAVGSTSRRCVDAFLGEMDLGNARRVVELGAGTGAITAALRERLPPSTKVLAVELNPHLADLLKQRCAASNVEVVCASALELGTLLRERNLTAVDQVVSSLPFSLMSESDQREVLRAVCDALDGAGRFSTLLTAHQSLTQRGRRFDELLRQHFSEVDHGPTLWANVPPLRAYHCRRCR</sequence>
<reference evidence="6" key="1">
    <citation type="submission" date="2019-04" db="EMBL/GenBank/DDBJ databases">
        <title>Draft genome sequence of Pseudonocardiaceae bacterium SL3-2-4.</title>
        <authorList>
            <person name="Ningsih F."/>
            <person name="Yokota A."/>
            <person name="Sakai Y."/>
            <person name="Nanatani K."/>
            <person name="Yabe S."/>
            <person name="Oetari A."/>
            <person name="Sjamsuridzal W."/>
        </authorList>
    </citation>
    <scope>NUCLEOTIDE SEQUENCE [LARGE SCALE GENOMIC DNA]</scope>
    <source>
        <strain evidence="6">SL3-2-4</strain>
    </source>
</reference>
<dbReference type="CDD" id="cd02440">
    <property type="entry name" value="AdoMet_MTases"/>
    <property type="match status" value="1"/>
</dbReference>
<name>A0A4D4J7S2_9PSEU</name>
<feature type="domain" description="Ribosomal RNA adenine methylase transferase N-terminal" evidence="4">
    <location>
        <begin position="23"/>
        <end position="165"/>
    </location>
</feature>
<dbReference type="Pfam" id="PF13649">
    <property type="entry name" value="Methyltransf_25"/>
    <property type="match status" value="1"/>
</dbReference>
<comment type="caution">
    <text evidence="5">The sequence shown here is derived from an EMBL/GenBank/DDBJ whole genome shotgun (WGS) entry which is preliminary data.</text>
</comment>
<proteinExistence type="predicted"/>
<evidence type="ECO:0000256" key="1">
    <source>
        <dbReference type="ARBA" id="ARBA00022603"/>
    </source>
</evidence>
<evidence type="ECO:0000259" key="4">
    <source>
        <dbReference type="SMART" id="SM00650"/>
    </source>
</evidence>
<dbReference type="Gene3D" id="3.40.50.150">
    <property type="entry name" value="Vaccinia Virus protein VP39"/>
    <property type="match status" value="1"/>
</dbReference>
<evidence type="ECO:0000313" key="6">
    <source>
        <dbReference type="Proteomes" id="UP000298860"/>
    </source>
</evidence>